<evidence type="ECO:0000313" key="1">
    <source>
        <dbReference type="EMBL" id="CBX69536.1"/>
    </source>
</evidence>
<organism evidence="1">
    <name type="scientific">Yersinia enterocolitica W22703</name>
    <dbReference type="NCBI Taxonomy" id="913028"/>
    <lineage>
        <taxon>Bacteria</taxon>
        <taxon>Pseudomonadati</taxon>
        <taxon>Pseudomonadota</taxon>
        <taxon>Gammaproteobacteria</taxon>
        <taxon>Enterobacterales</taxon>
        <taxon>Yersiniaceae</taxon>
        <taxon>Yersinia</taxon>
    </lineage>
</organism>
<reference evidence="1" key="1">
    <citation type="journal article" date="2011" name="BMC Genomics">
        <title>Shotgun sequencing of Yersinia enterocolitica strain W22703 (biotype 2, serotype O:9): genomic evidence for oscillation between invertebrates and mammals.</title>
        <authorList>
            <person name="Fuchs T.M."/>
            <person name="Brandt K."/>
            <person name="Starke M."/>
            <person name="Rattei T."/>
        </authorList>
    </citation>
    <scope>NUCLEOTIDE SEQUENCE</scope>
</reference>
<proteinExistence type="predicted"/>
<accession>F4MUM8</accession>
<dbReference type="AlphaFoldDB" id="F4MUM8"/>
<name>F4MUM8_YEREN</name>
<sequence>MGLASARPLQAALKSAPVRFVTRITDLYQLIKMISLAAFLHLAIYWV</sequence>
<dbReference type="EMBL" id="FR718500">
    <property type="protein sequence ID" value="CBX69536.1"/>
    <property type="molecule type" value="Genomic_DNA"/>
</dbReference>
<gene>
    <name evidence="1" type="ORF">YEW_GT29300</name>
</gene>
<protein>
    <submittedName>
        <fullName evidence="1">Uncharacterized protein</fullName>
    </submittedName>
</protein>